<name>A0A7J8EKT9_ROUAE</name>
<sequence length="128" mass="14273">MNCQYTWLVGPHLCWPPDGAVLPLQSQSMPQPRPLQLQALASPCNALILIKVQMGLRWGRGAQVWDEKGTALPHPYCMPPIPLHLLHLQLKTMHFTDITHTPRWGRAPSISPEQRGSQKATISPTCPS</sequence>
<organism evidence="2 3">
    <name type="scientific">Rousettus aegyptiacus</name>
    <name type="common">Egyptian fruit bat</name>
    <name type="synonym">Pteropus aegyptiacus</name>
    <dbReference type="NCBI Taxonomy" id="9407"/>
    <lineage>
        <taxon>Eukaryota</taxon>
        <taxon>Metazoa</taxon>
        <taxon>Chordata</taxon>
        <taxon>Craniata</taxon>
        <taxon>Vertebrata</taxon>
        <taxon>Euteleostomi</taxon>
        <taxon>Mammalia</taxon>
        <taxon>Eutheria</taxon>
        <taxon>Laurasiatheria</taxon>
        <taxon>Chiroptera</taxon>
        <taxon>Yinpterochiroptera</taxon>
        <taxon>Pteropodoidea</taxon>
        <taxon>Pteropodidae</taxon>
        <taxon>Rousettinae</taxon>
        <taxon>Rousettus</taxon>
    </lineage>
</organism>
<accession>A0A7J8EKT9</accession>
<evidence type="ECO:0000313" key="3">
    <source>
        <dbReference type="Proteomes" id="UP000593571"/>
    </source>
</evidence>
<gene>
    <name evidence="2" type="ORF">HJG63_012497</name>
</gene>
<evidence type="ECO:0000313" key="2">
    <source>
        <dbReference type="EMBL" id="KAF6435769.1"/>
    </source>
</evidence>
<feature type="compositionally biased region" description="Polar residues" evidence="1">
    <location>
        <begin position="111"/>
        <end position="128"/>
    </location>
</feature>
<dbReference type="Proteomes" id="UP000593571">
    <property type="component" value="Unassembled WGS sequence"/>
</dbReference>
<reference evidence="2 3" key="1">
    <citation type="journal article" date="2020" name="Nature">
        <title>Six reference-quality genomes reveal evolution of bat adaptations.</title>
        <authorList>
            <person name="Jebb D."/>
            <person name="Huang Z."/>
            <person name="Pippel M."/>
            <person name="Hughes G.M."/>
            <person name="Lavrichenko K."/>
            <person name="Devanna P."/>
            <person name="Winkler S."/>
            <person name="Jermiin L.S."/>
            <person name="Skirmuntt E.C."/>
            <person name="Katzourakis A."/>
            <person name="Burkitt-Gray L."/>
            <person name="Ray D.A."/>
            <person name="Sullivan K.A.M."/>
            <person name="Roscito J.G."/>
            <person name="Kirilenko B.M."/>
            <person name="Davalos L.M."/>
            <person name="Corthals A.P."/>
            <person name="Power M.L."/>
            <person name="Jones G."/>
            <person name="Ransome R.D."/>
            <person name="Dechmann D.K.N."/>
            <person name="Locatelli A.G."/>
            <person name="Puechmaille S.J."/>
            <person name="Fedrigo O."/>
            <person name="Jarvis E.D."/>
            <person name="Hiller M."/>
            <person name="Vernes S.C."/>
            <person name="Myers E.W."/>
            <person name="Teeling E.C."/>
        </authorList>
    </citation>
    <scope>NUCLEOTIDE SEQUENCE [LARGE SCALE GENOMIC DNA]</scope>
    <source>
        <strain evidence="2">MRouAeg1</strain>
        <tissue evidence="2">Muscle</tissue>
    </source>
</reference>
<protein>
    <submittedName>
        <fullName evidence="2">Uncharacterized protein</fullName>
    </submittedName>
</protein>
<comment type="caution">
    <text evidence="2">The sequence shown here is derived from an EMBL/GenBank/DDBJ whole genome shotgun (WGS) entry which is preliminary data.</text>
</comment>
<proteinExistence type="predicted"/>
<keyword evidence="3" id="KW-1185">Reference proteome</keyword>
<feature type="region of interest" description="Disordered" evidence="1">
    <location>
        <begin position="104"/>
        <end position="128"/>
    </location>
</feature>
<evidence type="ECO:0000256" key="1">
    <source>
        <dbReference type="SAM" id="MobiDB-lite"/>
    </source>
</evidence>
<dbReference type="EMBL" id="JACASE010000009">
    <property type="protein sequence ID" value="KAF6435769.1"/>
    <property type="molecule type" value="Genomic_DNA"/>
</dbReference>
<dbReference type="AlphaFoldDB" id="A0A7J8EKT9"/>